<accession>J9DLD5</accession>
<dbReference type="InParanoid" id="J9DLD5"/>
<dbReference type="EMBL" id="AFBI03000038">
    <property type="protein sequence ID" value="EJW03405.1"/>
    <property type="molecule type" value="Genomic_DNA"/>
</dbReference>
<proteinExistence type="predicted"/>
<reference evidence="2" key="2">
    <citation type="submission" date="2015-07" db="EMBL/GenBank/DDBJ databases">
        <title>Contrasting host-pathogen interactions and genome evolution in two generalist and specialist microsporidian pathogens of mosquitoes.</title>
        <authorList>
            <consortium name="The Broad Institute Genomics Platform"/>
            <consortium name="The Broad Institute Genome Sequencing Center for Infectious Disease"/>
            <person name="Cuomo C.A."/>
            <person name="Sanscrainte N.D."/>
            <person name="Goldberg J.M."/>
            <person name="Heiman D."/>
            <person name="Young S."/>
            <person name="Zeng Q."/>
            <person name="Becnel J.J."/>
            <person name="Birren B.W."/>
        </authorList>
    </citation>
    <scope>NUCLEOTIDE SEQUENCE [LARGE SCALE GENOMIC DNA]</scope>
    <source>
        <strain evidence="2">USNM 41457</strain>
    </source>
</reference>
<sequence length="120" mass="14829">MLTWVSVPNTINFSFYICEQNFKKDSYKPYCFRHILTNKYKAQNMQCIFFLFFLFNSYKFYTYKYLYSIIVCLNSGNFFYSKIPWFSKKIFNTHKKYEMFFSDIFACYLCVLKDQTKHLF</sequence>
<dbReference type="VEuPathDB" id="MicrosporidiaDB:EDEG_02262"/>
<evidence type="ECO:0000313" key="2">
    <source>
        <dbReference type="Proteomes" id="UP000003163"/>
    </source>
</evidence>
<reference evidence="1 2" key="1">
    <citation type="submission" date="2011-08" db="EMBL/GenBank/DDBJ databases">
        <authorList>
            <person name="Liu Z.J."/>
            <person name="Shi F.L."/>
            <person name="Lu J.Q."/>
            <person name="Li M."/>
            <person name="Wang Z.L."/>
        </authorList>
    </citation>
    <scope>NUCLEOTIDE SEQUENCE [LARGE SCALE GENOMIC DNA]</scope>
    <source>
        <strain evidence="1 2">USNM 41457</strain>
    </source>
</reference>
<name>J9DLD5_EDHAE</name>
<dbReference type="HOGENOM" id="CLU_2049670_0_0_1"/>
<evidence type="ECO:0000313" key="1">
    <source>
        <dbReference type="EMBL" id="EJW03405.1"/>
    </source>
</evidence>
<keyword evidence="2" id="KW-1185">Reference proteome</keyword>
<protein>
    <submittedName>
        <fullName evidence="1">Uncharacterized protein</fullName>
    </submittedName>
</protein>
<gene>
    <name evidence="1" type="ORF">EDEG_02262</name>
</gene>
<dbReference type="AlphaFoldDB" id="J9DLD5"/>
<dbReference type="Proteomes" id="UP000003163">
    <property type="component" value="Unassembled WGS sequence"/>
</dbReference>
<organism evidence="1 2">
    <name type="scientific">Edhazardia aedis (strain USNM 41457)</name>
    <name type="common">Microsporidian parasite</name>
    <dbReference type="NCBI Taxonomy" id="1003232"/>
    <lineage>
        <taxon>Eukaryota</taxon>
        <taxon>Fungi</taxon>
        <taxon>Fungi incertae sedis</taxon>
        <taxon>Microsporidia</taxon>
        <taxon>Edhazardia</taxon>
    </lineage>
</organism>
<comment type="caution">
    <text evidence="1">The sequence shown here is derived from an EMBL/GenBank/DDBJ whole genome shotgun (WGS) entry which is preliminary data.</text>
</comment>